<dbReference type="KEGG" id="tcm:HL41_04230"/>
<dbReference type="GO" id="GO:0140664">
    <property type="term" value="F:ATP-dependent DNA damage sensor activity"/>
    <property type="evidence" value="ECO:0007669"/>
    <property type="project" value="InterPro"/>
</dbReference>
<evidence type="ECO:0000256" key="4">
    <source>
        <dbReference type="ARBA" id="ARBA00022840"/>
    </source>
</evidence>
<dbReference type="Pfam" id="PF00488">
    <property type="entry name" value="MutS_V"/>
    <property type="match status" value="1"/>
</dbReference>
<reference evidence="10 11" key="1">
    <citation type="journal article" date="2015" name="Genome Announc.">
        <title>Genome Sequence of a Sulfate-Reducing Thermophilic Bacterium, Thermodesulfobacterium commune DSM 2178T (Phylum Thermodesulfobacteria).</title>
        <authorList>
            <person name="Bhatnagar S."/>
            <person name="Badger J.H."/>
            <person name="Madupu R."/>
            <person name="Khouri H.M."/>
            <person name="O'Connor E.M."/>
            <person name="Robb F.T."/>
            <person name="Ward N.L."/>
            <person name="Eisen J.A."/>
        </authorList>
    </citation>
    <scope>NUCLEOTIDE SEQUENCE [LARGE SCALE GENOMIC DNA]</scope>
    <source>
        <strain evidence="10 11">DSM 2178</strain>
    </source>
</reference>
<dbReference type="GO" id="GO:0016887">
    <property type="term" value="F:ATP hydrolysis activity"/>
    <property type="evidence" value="ECO:0007669"/>
    <property type="project" value="InterPro"/>
</dbReference>
<dbReference type="EC" id="3.1.-.-" evidence="7"/>
<keyword evidence="2 7" id="KW-0547">Nucleotide-binding</keyword>
<dbReference type="STRING" id="289377.HL41_04230"/>
<dbReference type="GO" id="GO:0030983">
    <property type="term" value="F:mismatched DNA binding"/>
    <property type="evidence" value="ECO:0007669"/>
    <property type="project" value="InterPro"/>
</dbReference>
<dbReference type="InterPro" id="IPR027417">
    <property type="entry name" value="P-loop_NTPase"/>
</dbReference>
<keyword evidence="7" id="KW-0255">Endonuclease</keyword>
<dbReference type="RefSeq" id="WP_038060957.1">
    <property type="nucleotide sequence ID" value="NZ_CP008796.1"/>
</dbReference>
<dbReference type="Pfam" id="PF20297">
    <property type="entry name" value="MSSS"/>
    <property type="match status" value="1"/>
</dbReference>
<evidence type="ECO:0000256" key="1">
    <source>
        <dbReference type="ARBA" id="ARBA00022730"/>
    </source>
</evidence>
<dbReference type="PANTHER" id="PTHR48466">
    <property type="entry name" value="OS10G0509000 PROTEIN-RELATED"/>
    <property type="match status" value="1"/>
</dbReference>
<gene>
    <name evidence="7" type="primary">mutS2</name>
    <name evidence="7" type="synonym">rqcU</name>
    <name evidence="10" type="ORF">HL41_04230</name>
</gene>
<dbReference type="InterPro" id="IPR002625">
    <property type="entry name" value="Smr_dom"/>
</dbReference>
<dbReference type="PIRSF" id="PIRSF005814">
    <property type="entry name" value="MutS_YshD"/>
    <property type="match status" value="1"/>
</dbReference>
<dbReference type="GO" id="GO:0045910">
    <property type="term" value="P:negative regulation of DNA recombination"/>
    <property type="evidence" value="ECO:0007669"/>
    <property type="project" value="InterPro"/>
</dbReference>
<dbReference type="InterPro" id="IPR036187">
    <property type="entry name" value="DNA_mismatch_repair_MutS_sf"/>
</dbReference>
<dbReference type="SMART" id="SM00534">
    <property type="entry name" value="MUTSac"/>
    <property type="match status" value="1"/>
</dbReference>
<evidence type="ECO:0000256" key="5">
    <source>
        <dbReference type="ARBA" id="ARBA00022884"/>
    </source>
</evidence>
<comment type="similarity">
    <text evidence="7">Belongs to the DNA mismatch repair MutS family. MutS2 subfamily.</text>
</comment>
<dbReference type="AlphaFoldDB" id="A0A075WSQ4"/>
<sequence>MKSFVKLEWSKLLDYFSENVVSDFVKQEVKQLLPNFDFEKACILQAQTSYLWNLIEKGERLDLVPLKSLRFLFLKAQKRSVFLPLELIQIKQWFTVLKRLSSILNNSPFSRLVEVYQGVMELEQQVLDRVLDYERKELKDKASYQLYVIRKKIREALDLLYTKLDKLREHFFKKGYLQENLYTQKEGRYVLPVKVEFKNKVKGIFHGLSSSGATAFIEPVSIIGLSNELETLRHQEQREELKILKEVSQELFLKKDLFFELENLYLEFEVAWGKVNLGRVYRGIFPDLKPQGSLKIWQGVHPFLLLSQTEKKQVKAVRNDFFLEKGLLITGPNLGGKTVSLKTIGLICLMAQTGFLIPAERAEIPVFTQVFADIGDDQDIFQGESSFSSHLRGLKEILDQADSQTLVLLDEPGRGTDPEKGMALIAAVLEELLKRGVKVVVTTHSQFLKTLGFKIEGLKVATMEYDLETKEPTYSLVYDVYGDSLAFELAKKIGIPERILDRAFEYLQNKEYWEWYKLWEKEFDKVKKLRESLEKKEKELEQRELQLNHKKEELEKHYVKQLELKFKEWEREFKKLIEELSEKGIGKKGGIKEFEKFVAKVLKESQKEETIQEGDYVLIKGFNQKGKVIKIKNNSLAEVVCGALKLELPLERLSKVILENHTLKSNQFQGFSLKASPTSQISKGIRKSVYLLGLTVDEALEEVEKELNRSFLEGVAEVYLVHGHGSGRLREAIHKHLKNHPLVREFRFAEQSKGGTGVTVVFLEKNY</sequence>
<dbReference type="OrthoDB" id="9808166at2"/>
<evidence type="ECO:0000256" key="2">
    <source>
        <dbReference type="ARBA" id="ARBA00022741"/>
    </source>
</evidence>
<dbReference type="GO" id="GO:0019843">
    <property type="term" value="F:rRNA binding"/>
    <property type="evidence" value="ECO:0007669"/>
    <property type="project" value="UniProtKB-UniRule"/>
</dbReference>
<comment type="function">
    <text evidence="7">Acts as a ribosome collision sensor, splitting the ribosome into its 2 subunits. Detects stalled/collided 70S ribosomes which it binds and splits by an ATP-hydrolysis driven conformational change. Acts upstream of the ribosome quality control system (RQC), a ribosome-associated complex that mediates the extraction of incompletely synthesized nascent chains from stalled ribosomes and their subsequent degradation. Probably generates substrates for RQC.</text>
</comment>
<dbReference type="InterPro" id="IPR045076">
    <property type="entry name" value="MutS"/>
</dbReference>
<dbReference type="PROSITE" id="PS50828">
    <property type="entry name" value="SMR"/>
    <property type="match status" value="1"/>
</dbReference>
<dbReference type="Proteomes" id="UP000028481">
    <property type="component" value="Chromosome"/>
</dbReference>
<organism evidence="10 11">
    <name type="scientific">Thermodesulfobacterium commune DSM 2178</name>
    <dbReference type="NCBI Taxonomy" id="289377"/>
    <lineage>
        <taxon>Bacteria</taxon>
        <taxon>Pseudomonadati</taxon>
        <taxon>Thermodesulfobacteriota</taxon>
        <taxon>Thermodesulfobacteria</taxon>
        <taxon>Thermodesulfobacteriales</taxon>
        <taxon>Thermodesulfobacteriaceae</taxon>
        <taxon>Thermodesulfobacterium</taxon>
    </lineage>
</organism>
<dbReference type="Pfam" id="PF01713">
    <property type="entry name" value="Smr"/>
    <property type="match status" value="1"/>
</dbReference>
<dbReference type="SMART" id="SM00463">
    <property type="entry name" value="SMR"/>
    <property type="match status" value="1"/>
</dbReference>
<dbReference type="SUPFAM" id="SSF52540">
    <property type="entry name" value="P-loop containing nucleoside triphosphate hydrolases"/>
    <property type="match status" value="1"/>
</dbReference>
<keyword evidence="6 7" id="KW-0238">DNA-binding</keyword>
<keyword evidence="8" id="KW-0175">Coiled coil</keyword>
<evidence type="ECO:0000313" key="11">
    <source>
        <dbReference type="Proteomes" id="UP000028481"/>
    </source>
</evidence>
<dbReference type="GO" id="GO:0005524">
    <property type="term" value="F:ATP binding"/>
    <property type="evidence" value="ECO:0007669"/>
    <property type="project" value="UniProtKB-UniRule"/>
</dbReference>
<dbReference type="EMBL" id="CP008796">
    <property type="protein sequence ID" value="AIH04040.1"/>
    <property type="molecule type" value="Genomic_DNA"/>
</dbReference>
<keyword evidence="4 7" id="KW-0067">ATP-binding</keyword>
<evidence type="ECO:0000313" key="10">
    <source>
        <dbReference type="EMBL" id="AIH04040.1"/>
    </source>
</evidence>
<dbReference type="GO" id="GO:0004519">
    <property type="term" value="F:endonuclease activity"/>
    <property type="evidence" value="ECO:0007669"/>
    <property type="project" value="UniProtKB-UniRule"/>
</dbReference>
<keyword evidence="11" id="KW-1185">Reference proteome</keyword>
<feature type="domain" description="Smr" evidence="9">
    <location>
        <begin position="689"/>
        <end position="764"/>
    </location>
</feature>
<dbReference type="SUPFAM" id="SSF48334">
    <property type="entry name" value="DNA repair protein MutS, domain III"/>
    <property type="match status" value="1"/>
</dbReference>
<keyword evidence="5 7" id="KW-0694">RNA-binding</keyword>
<comment type="subunit">
    <text evidence="7">Homodimer. Binds to stalled ribosomes, contacting rRNA.</text>
</comment>
<dbReference type="SMART" id="SM00533">
    <property type="entry name" value="MUTSd"/>
    <property type="match status" value="1"/>
</dbReference>
<dbReference type="eggNOG" id="COG1193">
    <property type="taxonomic scope" value="Bacteria"/>
</dbReference>
<dbReference type="NCBIfam" id="TIGR01069">
    <property type="entry name" value="mutS2"/>
    <property type="match status" value="1"/>
</dbReference>
<evidence type="ECO:0000256" key="7">
    <source>
        <dbReference type="HAMAP-Rule" id="MF_00092"/>
    </source>
</evidence>
<dbReference type="InterPro" id="IPR046893">
    <property type="entry name" value="MSSS"/>
</dbReference>
<evidence type="ECO:0000259" key="9">
    <source>
        <dbReference type="PROSITE" id="PS50828"/>
    </source>
</evidence>
<evidence type="ECO:0000256" key="8">
    <source>
        <dbReference type="SAM" id="Coils"/>
    </source>
</evidence>
<dbReference type="InterPro" id="IPR007696">
    <property type="entry name" value="DNA_mismatch_repair_MutS_core"/>
</dbReference>
<proteinExistence type="inferred from homology"/>
<accession>A0A075WSQ4</accession>
<dbReference type="GO" id="GO:0043023">
    <property type="term" value="F:ribosomal large subunit binding"/>
    <property type="evidence" value="ECO:0007669"/>
    <property type="project" value="UniProtKB-UniRule"/>
</dbReference>
<dbReference type="EC" id="3.6.4.-" evidence="7"/>
<comment type="function">
    <text evidence="7">Endonuclease that is involved in the suppression of homologous recombination and thus may have a key role in the control of bacterial genetic diversity.</text>
</comment>
<keyword evidence="1 7" id="KW-0699">rRNA-binding</keyword>
<evidence type="ECO:0000256" key="3">
    <source>
        <dbReference type="ARBA" id="ARBA00022801"/>
    </source>
</evidence>
<dbReference type="PaxDb" id="289377-HL41_04230"/>
<dbReference type="InterPro" id="IPR000432">
    <property type="entry name" value="DNA_mismatch_repair_MutS_C"/>
</dbReference>
<keyword evidence="3 7" id="KW-0378">Hydrolase</keyword>
<name>A0A075WSQ4_9BACT</name>
<protein>
    <recommendedName>
        <fullName evidence="7">Endonuclease MutS2</fullName>
        <ecNumber evidence="7">3.1.-.-</ecNumber>
    </recommendedName>
    <alternativeName>
        <fullName evidence="7">Ribosome-associated protein quality control-upstream factor</fullName>
        <shortName evidence="7">RQC-upstream factor</shortName>
        <shortName evidence="7">RqcU</shortName>
        <ecNumber evidence="7">3.6.4.-</ecNumber>
    </alternativeName>
</protein>
<evidence type="ECO:0000256" key="6">
    <source>
        <dbReference type="ARBA" id="ARBA00023125"/>
    </source>
</evidence>
<dbReference type="Gene3D" id="3.40.50.300">
    <property type="entry name" value="P-loop containing nucleotide triphosphate hydrolases"/>
    <property type="match status" value="1"/>
</dbReference>
<feature type="binding site" evidence="7">
    <location>
        <begin position="331"/>
        <end position="338"/>
    </location>
    <ligand>
        <name>ATP</name>
        <dbReference type="ChEBI" id="CHEBI:30616"/>
    </ligand>
</feature>
<dbReference type="InterPro" id="IPR005747">
    <property type="entry name" value="MutS2"/>
</dbReference>
<dbReference type="GO" id="GO:0006298">
    <property type="term" value="P:mismatch repair"/>
    <property type="evidence" value="ECO:0007669"/>
    <property type="project" value="InterPro"/>
</dbReference>
<keyword evidence="7" id="KW-0540">Nuclease</keyword>
<dbReference type="SUPFAM" id="SSF160443">
    <property type="entry name" value="SMR domain-like"/>
    <property type="match status" value="1"/>
</dbReference>
<dbReference type="GO" id="GO:0072344">
    <property type="term" value="P:rescue of stalled ribosome"/>
    <property type="evidence" value="ECO:0007669"/>
    <property type="project" value="UniProtKB-UniRule"/>
</dbReference>
<dbReference type="PANTHER" id="PTHR48466:SF2">
    <property type="entry name" value="OS10G0509000 PROTEIN"/>
    <property type="match status" value="1"/>
</dbReference>
<feature type="coiled-coil region" evidence="8">
    <location>
        <begin position="516"/>
        <end position="579"/>
    </location>
</feature>
<dbReference type="HOGENOM" id="CLU_011252_2_1_0"/>
<dbReference type="HAMAP" id="MF_00092">
    <property type="entry name" value="MutS2"/>
    <property type="match status" value="1"/>
</dbReference>
<dbReference type="InterPro" id="IPR036063">
    <property type="entry name" value="Smr_dom_sf"/>
</dbReference>
<dbReference type="Gene3D" id="3.30.1370.110">
    <property type="match status" value="1"/>
</dbReference>